<dbReference type="KEGG" id="broo:brsh051_05550"/>
<dbReference type="AlphaFoldDB" id="A0AAN0MFA1"/>
<dbReference type="EMBL" id="AP028056">
    <property type="protein sequence ID" value="BEH01274.1"/>
    <property type="molecule type" value="Genomic_DNA"/>
</dbReference>
<accession>A0AAN0MFA1</accession>
<evidence type="ECO:0000313" key="1">
    <source>
        <dbReference type="EMBL" id="BEH01274.1"/>
    </source>
</evidence>
<evidence type="ECO:0000313" key="2">
    <source>
        <dbReference type="Proteomes" id="UP001431656"/>
    </source>
</evidence>
<reference evidence="1" key="1">
    <citation type="journal article" date="2024" name="Int. J. Syst. Evol. Microbiol.">
        <title>Brooklawnia propionicigenes sp. nov., a facultatively anaerobic, propionate-producing bacterium isolated from a methanogenic reactor treating waste from cattle farms.</title>
        <authorList>
            <person name="Akita Y."/>
            <person name="Ueki A."/>
            <person name="Tonouchi A."/>
            <person name="Sugawara Y."/>
            <person name="Honma S."/>
            <person name="Kaku N."/>
            <person name="Ueki K."/>
        </authorList>
    </citation>
    <scope>NUCLEOTIDE SEQUENCE</scope>
    <source>
        <strain evidence="1">SH051</strain>
    </source>
</reference>
<keyword evidence="2" id="KW-1185">Reference proteome</keyword>
<organism evidence="1 2">
    <name type="scientific">Brooklawnia propionicigenes</name>
    <dbReference type="NCBI Taxonomy" id="3041175"/>
    <lineage>
        <taxon>Bacteria</taxon>
        <taxon>Bacillati</taxon>
        <taxon>Actinomycetota</taxon>
        <taxon>Actinomycetes</taxon>
        <taxon>Propionibacteriales</taxon>
        <taxon>Propionibacteriaceae</taxon>
        <taxon>Brooklawnia</taxon>
    </lineage>
</organism>
<gene>
    <name evidence="1" type="ORF">brsh051_05550</name>
</gene>
<name>A0AAN0MFA1_9ACTN</name>
<sequence length="70" mass="7322">MFMGTMRIDCNRCVVRGDACGSCVISVLCGPPETVDFSSDEQTAIVWLAAAGLVPPLRMQTGNQASGTEG</sequence>
<proteinExistence type="predicted"/>
<protein>
    <submittedName>
        <fullName evidence="1">Uncharacterized protein</fullName>
    </submittedName>
</protein>
<dbReference type="Proteomes" id="UP001431656">
    <property type="component" value="Chromosome"/>
</dbReference>